<evidence type="ECO:0000313" key="3">
    <source>
        <dbReference type="EMBL" id="CAF4050737.1"/>
    </source>
</evidence>
<evidence type="ECO:0000313" key="2">
    <source>
        <dbReference type="EMBL" id="CAF1637157.1"/>
    </source>
</evidence>
<dbReference type="AlphaFoldDB" id="A0A816DP42"/>
<evidence type="ECO:0000313" key="5">
    <source>
        <dbReference type="Proteomes" id="UP000663829"/>
    </source>
</evidence>
<reference evidence="2" key="1">
    <citation type="submission" date="2021-02" db="EMBL/GenBank/DDBJ databases">
        <authorList>
            <person name="Nowell W R."/>
        </authorList>
    </citation>
    <scope>NUCLEOTIDE SEQUENCE</scope>
</reference>
<protein>
    <submittedName>
        <fullName evidence="2">Uncharacterized protein</fullName>
    </submittedName>
</protein>
<feature type="non-terminal residue" evidence="2">
    <location>
        <position position="1"/>
    </location>
</feature>
<evidence type="ECO:0000313" key="4">
    <source>
        <dbReference type="EMBL" id="CAF4544460.1"/>
    </source>
</evidence>
<dbReference type="EMBL" id="CAJNOQ010045895">
    <property type="protein sequence ID" value="CAF1637157.1"/>
    <property type="molecule type" value="Genomic_DNA"/>
</dbReference>
<gene>
    <name evidence="2" type="ORF">GPM918_LOCUS44726</name>
    <name evidence="1" type="ORF">OVA965_LOCUS25925</name>
    <name evidence="4" type="ORF">SRO942_LOCUS46730</name>
    <name evidence="3" type="ORF">TMI583_LOCUS26656</name>
</gene>
<sequence>MQLYRKKKDMNATDAIANFPKMNFDRLQELTLGKYQLKQAQAYTTKHLNDDGSVLVKAGTANVRTAVVLSAAAHIQRRLYIIWPLQDTIRIIYNPDRP</sequence>
<dbReference type="Proteomes" id="UP000682733">
    <property type="component" value="Unassembled WGS sequence"/>
</dbReference>
<name>A0A816DP42_9BILA</name>
<comment type="caution">
    <text evidence="2">The sequence shown here is derived from an EMBL/GenBank/DDBJ whole genome shotgun (WGS) entry which is preliminary data.</text>
</comment>
<proteinExistence type="predicted"/>
<organism evidence="2 5">
    <name type="scientific">Didymodactylos carnosus</name>
    <dbReference type="NCBI Taxonomy" id="1234261"/>
    <lineage>
        <taxon>Eukaryota</taxon>
        <taxon>Metazoa</taxon>
        <taxon>Spiralia</taxon>
        <taxon>Gnathifera</taxon>
        <taxon>Rotifera</taxon>
        <taxon>Eurotatoria</taxon>
        <taxon>Bdelloidea</taxon>
        <taxon>Philodinida</taxon>
        <taxon>Philodinidae</taxon>
        <taxon>Didymodactylos</taxon>
    </lineage>
</organism>
<accession>A0A816DP42</accession>
<dbReference type="EMBL" id="CAJOBC010114351">
    <property type="protein sequence ID" value="CAF4544460.1"/>
    <property type="molecule type" value="Genomic_DNA"/>
</dbReference>
<keyword evidence="5" id="KW-1185">Reference proteome</keyword>
<evidence type="ECO:0000313" key="1">
    <source>
        <dbReference type="EMBL" id="CAF1243252.1"/>
    </source>
</evidence>
<dbReference type="EMBL" id="CAJNOK010016333">
    <property type="protein sequence ID" value="CAF1243252.1"/>
    <property type="molecule type" value="Genomic_DNA"/>
</dbReference>
<dbReference type="Proteomes" id="UP000663829">
    <property type="component" value="Unassembled WGS sequence"/>
</dbReference>
<dbReference type="Proteomes" id="UP000681722">
    <property type="component" value="Unassembled WGS sequence"/>
</dbReference>
<dbReference type="EMBL" id="CAJOBA010037883">
    <property type="protein sequence ID" value="CAF4050737.1"/>
    <property type="molecule type" value="Genomic_DNA"/>
</dbReference>
<dbReference type="Proteomes" id="UP000677228">
    <property type="component" value="Unassembled WGS sequence"/>
</dbReference>